<feature type="region of interest" description="Disordered" evidence="2">
    <location>
        <begin position="441"/>
        <end position="464"/>
    </location>
</feature>
<protein>
    <recommendedName>
        <fullName evidence="3">F-box domain-containing protein</fullName>
    </recommendedName>
</protein>
<feature type="domain" description="F-box" evidence="3">
    <location>
        <begin position="21"/>
        <end position="52"/>
    </location>
</feature>
<dbReference type="Proteomes" id="UP000815325">
    <property type="component" value="Unassembled WGS sequence"/>
</dbReference>
<dbReference type="EMBL" id="MU069751">
    <property type="protein sequence ID" value="KAF5834520.1"/>
    <property type="molecule type" value="Genomic_DNA"/>
</dbReference>
<dbReference type="InterPro" id="IPR001810">
    <property type="entry name" value="F-box_dom"/>
</dbReference>
<reference evidence="4" key="1">
    <citation type="submission" date="2017-08" db="EMBL/GenBank/DDBJ databases">
        <authorList>
            <person name="Polle J.E."/>
            <person name="Barry K."/>
            <person name="Cushman J."/>
            <person name="Schmutz J."/>
            <person name="Tran D."/>
            <person name="Hathwaick L.T."/>
            <person name="Yim W.C."/>
            <person name="Jenkins J."/>
            <person name="Mckie-Krisberg Z.M."/>
            <person name="Prochnik S."/>
            <person name="Lindquist E."/>
            <person name="Dockter R.B."/>
            <person name="Adam C."/>
            <person name="Molina H."/>
            <person name="Bunkerborg J."/>
            <person name="Jin E."/>
            <person name="Buchheim M."/>
            <person name="Magnuson J."/>
        </authorList>
    </citation>
    <scope>NUCLEOTIDE SEQUENCE</scope>
    <source>
        <strain evidence="4">CCAP 19/18</strain>
    </source>
</reference>
<organism evidence="4 5">
    <name type="scientific">Dunaliella salina</name>
    <name type="common">Green alga</name>
    <name type="synonym">Protococcus salinus</name>
    <dbReference type="NCBI Taxonomy" id="3046"/>
    <lineage>
        <taxon>Eukaryota</taxon>
        <taxon>Viridiplantae</taxon>
        <taxon>Chlorophyta</taxon>
        <taxon>core chlorophytes</taxon>
        <taxon>Chlorophyceae</taxon>
        <taxon>CS clade</taxon>
        <taxon>Chlamydomonadales</taxon>
        <taxon>Dunaliellaceae</taxon>
        <taxon>Dunaliella</taxon>
    </lineage>
</organism>
<dbReference type="Pfam" id="PF00646">
    <property type="entry name" value="F-box"/>
    <property type="match status" value="1"/>
</dbReference>
<dbReference type="PANTHER" id="PTHR13318:SF190">
    <property type="entry name" value="PARTNER OF PAIRED, ISOFORM B"/>
    <property type="match status" value="1"/>
</dbReference>
<evidence type="ECO:0000256" key="2">
    <source>
        <dbReference type="SAM" id="MobiDB-lite"/>
    </source>
</evidence>
<dbReference type="InterPro" id="IPR032675">
    <property type="entry name" value="LRR_dom_sf"/>
</dbReference>
<comment type="subcellular location">
    <subcellularLocation>
        <location evidence="1">Cytoplasm</location>
        <location evidence="1">Cytoskeleton</location>
        <location evidence="1">Cilium axoneme</location>
    </subcellularLocation>
</comment>
<dbReference type="PANTHER" id="PTHR13318">
    <property type="entry name" value="PARTNER OF PAIRED, ISOFORM B-RELATED"/>
    <property type="match status" value="1"/>
</dbReference>
<dbReference type="CDD" id="cd09917">
    <property type="entry name" value="F-box_SF"/>
    <property type="match status" value="1"/>
</dbReference>
<comment type="caution">
    <text evidence="4">The sequence shown here is derived from an EMBL/GenBank/DDBJ whole genome shotgun (WGS) entry which is preliminary data.</text>
</comment>
<keyword evidence="5" id="KW-1185">Reference proteome</keyword>
<name>A0ABQ7GIT5_DUNSA</name>
<dbReference type="SUPFAM" id="SSF81383">
    <property type="entry name" value="F-box domain"/>
    <property type="match status" value="1"/>
</dbReference>
<sequence>MAQEQHPQKQRQEGQQHEAYLPDACVEAVVKNLCGVDTLNARLVCKRWRAIVAPLVHVAILSPRHITGDPEAHGRWLSSTLPGISTLQVVLDANRQPRNLDPAHLESMLHPFTSCTNLNTLSLLFRTSVLPNEGYDEAHFDAYIERWSALSQNLAQGLVAVLPQLGPHLVTLEINAQCNMLSALQSVIPCLPSLIRVKYTLSDHYTVSPDDCLVLGSLKGLQCLAIRSWLPRPFSSDLKEALAQLTKLTSLELEAVSIPPDDSIVEDLEFVANLTELQVLRIKGLGVETLAGLAALSKLKDLTLTLSDNMAAPAWQDLAGLTQMTSLNINAWANYAPTEDVQQLQRVQTLEGLALATPDRPLTHLRSLGIKLGSVRDVRFLARLPALQELIMAFDPCAPAAEQQAPHHQHPHHQQAPIILPGGMAWQGVPADGPFHGLWQGHGLHHHHQGTETQGHGGVGAGNTNTANNTAAALGPGGGVAGVAVAEGGVTVPINAAAGLPGTAGPGTLFTANGGAPIGAAAQAAGGTVGGNHNVLASNAAALLSSASSPRPQPVSLHTCLSSLGALTGLRRLDIYDTGGHNIKLTQQMLEDFAQWFPLLLDLYFEGSITCSNLSRASFKRLEHMDLINTLPTPFQANFAQLPPRLMFLGMQNAVLVHHGQVALHNQLQSLSLMKGVIWVDPSLNRDLPSWVASCSKLTSLRIEFSMASWAEQLRMSEGRTPLAALRHAPALQFLDVMYVDSTAGTEGLLDTRLISDLAACPKLEELEVWTRSASDWNEDVSFLPFCSSKTLRSLKLEVMPHLKCLVARELIAEALPACRLRLVANHIGQLLQ</sequence>
<evidence type="ECO:0000313" key="4">
    <source>
        <dbReference type="EMBL" id="KAF5834520.1"/>
    </source>
</evidence>
<gene>
    <name evidence="4" type="ORF">DUNSADRAFT_8771</name>
</gene>
<accession>A0ABQ7GIT5</accession>
<evidence type="ECO:0000313" key="5">
    <source>
        <dbReference type="Proteomes" id="UP000815325"/>
    </source>
</evidence>
<dbReference type="SUPFAM" id="SSF52058">
    <property type="entry name" value="L domain-like"/>
    <property type="match status" value="1"/>
</dbReference>
<proteinExistence type="predicted"/>
<evidence type="ECO:0000259" key="3">
    <source>
        <dbReference type="Pfam" id="PF00646"/>
    </source>
</evidence>
<dbReference type="InterPro" id="IPR036047">
    <property type="entry name" value="F-box-like_dom_sf"/>
</dbReference>
<evidence type="ECO:0000256" key="1">
    <source>
        <dbReference type="ARBA" id="ARBA00004430"/>
    </source>
</evidence>
<dbReference type="SUPFAM" id="SSF52047">
    <property type="entry name" value="RNI-like"/>
    <property type="match status" value="1"/>
</dbReference>
<dbReference type="Gene3D" id="3.80.10.10">
    <property type="entry name" value="Ribonuclease Inhibitor"/>
    <property type="match status" value="2"/>
</dbReference>